<reference evidence="4" key="2">
    <citation type="submission" date="2020-04" db="EMBL/GenBank/DDBJ databases">
        <authorList>
            <consortium name="NCBI Genome Project"/>
        </authorList>
    </citation>
    <scope>NUCLEOTIDE SEQUENCE</scope>
    <source>
        <strain evidence="4">CBS 781.70</strain>
    </source>
</reference>
<dbReference type="EMBL" id="ML975180">
    <property type="protein sequence ID" value="KAF1808660.1"/>
    <property type="molecule type" value="Genomic_DNA"/>
</dbReference>
<keyword evidence="3" id="KW-1185">Reference proteome</keyword>
<evidence type="ECO:0000313" key="4">
    <source>
        <dbReference type="RefSeq" id="XP_033530291.1"/>
    </source>
</evidence>
<evidence type="ECO:0000313" key="2">
    <source>
        <dbReference type="EMBL" id="KAF1808660.1"/>
    </source>
</evidence>
<protein>
    <recommendedName>
        <fullName evidence="5">BED-type domain-containing protein</fullName>
    </recommendedName>
</protein>
<evidence type="ECO:0008006" key="5">
    <source>
        <dbReference type="Google" id="ProtNLM"/>
    </source>
</evidence>
<dbReference type="Proteomes" id="UP000504638">
    <property type="component" value="Unplaced"/>
</dbReference>
<name>A0A6G1FSG4_9PEZI</name>
<feature type="non-terminal residue" evidence="2">
    <location>
        <position position="188"/>
    </location>
</feature>
<organism evidence="2">
    <name type="scientific">Eremomyces bilateralis CBS 781.70</name>
    <dbReference type="NCBI Taxonomy" id="1392243"/>
    <lineage>
        <taxon>Eukaryota</taxon>
        <taxon>Fungi</taxon>
        <taxon>Dikarya</taxon>
        <taxon>Ascomycota</taxon>
        <taxon>Pezizomycotina</taxon>
        <taxon>Dothideomycetes</taxon>
        <taxon>Dothideomycetes incertae sedis</taxon>
        <taxon>Eremomycetales</taxon>
        <taxon>Eremomycetaceae</taxon>
        <taxon>Eremomyces</taxon>
    </lineage>
</organism>
<dbReference type="RefSeq" id="XP_033530291.1">
    <property type="nucleotide sequence ID" value="XM_033675492.1"/>
</dbReference>
<sequence length="188" mass="21679">MALNENRAMVTRHNQQNYLLLNDGYDETLPEDQITESNFESFVNLSSTEVLPSESVSQALTHSAPIVSSSILPRKRPAPTTAWMWDYFQTTEVAREWIRCAFINEKTGIQCPWTTSDSLRQTSTSNMQQHHKKHSIYSPHSQDEPLPKKQASVISLLTRKETLSHQQLLERNILQWVIHDKQAFTTIE</sequence>
<dbReference type="OrthoDB" id="2976890at2759"/>
<proteinExistence type="predicted"/>
<dbReference type="GeneID" id="54416062"/>
<evidence type="ECO:0000256" key="1">
    <source>
        <dbReference type="SAM" id="MobiDB-lite"/>
    </source>
</evidence>
<gene>
    <name evidence="2 4" type="ORF">P152DRAFT_369984</name>
</gene>
<feature type="region of interest" description="Disordered" evidence="1">
    <location>
        <begin position="121"/>
        <end position="146"/>
    </location>
</feature>
<evidence type="ECO:0000313" key="3">
    <source>
        <dbReference type="Proteomes" id="UP000504638"/>
    </source>
</evidence>
<accession>A0A6G1FSG4</accession>
<dbReference type="AlphaFoldDB" id="A0A6G1FSG4"/>
<reference evidence="4" key="3">
    <citation type="submission" date="2025-04" db="UniProtKB">
        <authorList>
            <consortium name="RefSeq"/>
        </authorList>
    </citation>
    <scope>IDENTIFICATION</scope>
    <source>
        <strain evidence="4">CBS 781.70</strain>
    </source>
</reference>
<reference evidence="2 4" key="1">
    <citation type="submission" date="2020-01" db="EMBL/GenBank/DDBJ databases">
        <authorList>
            <consortium name="DOE Joint Genome Institute"/>
            <person name="Haridas S."/>
            <person name="Albert R."/>
            <person name="Binder M."/>
            <person name="Bloem J."/>
            <person name="Labutti K."/>
            <person name="Salamov A."/>
            <person name="Andreopoulos B."/>
            <person name="Baker S.E."/>
            <person name="Barry K."/>
            <person name="Bills G."/>
            <person name="Bluhm B.H."/>
            <person name="Cannon C."/>
            <person name="Castanera R."/>
            <person name="Culley D.E."/>
            <person name="Daum C."/>
            <person name="Ezra D."/>
            <person name="Gonzalez J.B."/>
            <person name="Henrissat B."/>
            <person name="Kuo A."/>
            <person name="Liang C."/>
            <person name="Lipzen A."/>
            <person name="Lutzoni F."/>
            <person name="Magnuson J."/>
            <person name="Mondo S."/>
            <person name="Nolan M."/>
            <person name="Ohm R."/>
            <person name="Pangilinan J."/>
            <person name="Park H.-J."/>
            <person name="Ramirez L."/>
            <person name="Alfaro M."/>
            <person name="Sun H."/>
            <person name="Tritt A."/>
            <person name="Yoshinaga Y."/>
            <person name="Zwiers L.-H."/>
            <person name="Turgeon B.G."/>
            <person name="Goodwin S.B."/>
            <person name="Spatafora J.W."/>
            <person name="Crous P.W."/>
            <person name="Grigoriev I.V."/>
        </authorList>
    </citation>
    <scope>NUCLEOTIDE SEQUENCE</scope>
    <source>
        <strain evidence="2 4">CBS 781.70</strain>
    </source>
</reference>